<keyword evidence="3" id="KW-0285">Flavoprotein</keyword>
<dbReference type="SUPFAM" id="SSF51905">
    <property type="entry name" value="FAD/NAD(P)-binding domain"/>
    <property type="match status" value="1"/>
</dbReference>
<dbReference type="Pfam" id="PF01494">
    <property type="entry name" value="FAD_binding_3"/>
    <property type="match status" value="1"/>
</dbReference>
<reference evidence="8 9" key="1">
    <citation type="submission" date="2024-05" db="EMBL/GenBank/DDBJ databases">
        <title>A draft genome resource for the thread blight pathogen Marasmius tenuissimus strain MS-2.</title>
        <authorList>
            <person name="Yulfo-Soto G.E."/>
            <person name="Baruah I.K."/>
            <person name="Amoako-Attah I."/>
            <person name="Bukari Y."/>
            <person name="Meinhardt L.W."/>
            <person name="Bailey B.A."/>
            <person name="Cohen S.P."/>
        </authorList>
    </citation>
    <scope>NUCLEOTIDE SEQUENCE [LARGE SCALE GENOMIC DNA]</scope>
    <source>
        <strain evidence="8 9">MS-2</strain>
    </source>
</reference>
<keyword evidence="4" id="KW-0274">FAD</keyword>
<evidence type="ECO:0000313" key="8">
    <source>
        <dbReference type="EMBL" id="KAL0064935.1"/>
    </source>
</evidence>
<evidence type="ECO:0000256" key="5">
    <source>
        <dbReference type="ARBA" id="ARBA00023002"/>
    </source>
</evidence>
<evidence type="ECO:0000256" key="4">
    <source>
        <dbReference type="ARBA" id="ARBA00022827"/>
    </source>
</evidence>
<sequence length="549" mass="59951">MSGESQVLIVGAGPSGLVLALTLLKNGISVKIIDKSDTIPLGARGAGISPRTLELYKILGVLPDIEREGSSVAISMKFYQSPEGDAPIKDGPFIEWVEDRPEYYRINAMILGQEDHMKTLVDILNRDYGVSVEYGTELTSFENHDDHVVAHISKGGQVEVVKFPWIVGAEGARSVIRKQAGLTFLGDTYGGNTLVIGDIEVTKGLEDKKPAVKIWGSYGDRLLCLRPYRKDGKDFYWFALGGAKLDSEKAASGRDGLLDSFYDIIGKRYIEFGNLRNLASWIANVRMVDSFSKGRAFVVGDAAHVHSPTGGQGLTSGVQDSINLGWKLALVVRGLAPQDLVNSFSSERLPIIATMLDKTTQLMNKTFQRSSENNMGAWVRDWELKQFGINYRGSSVVVDERFTDPKEPVDPYRSGHDGSAHAGDRAPYAPGLILSGDGKTCGLYDLFDIKSHTILVFSRPGFPLVDGVQGVLSEFDRELVRGVVILPQGTGSSEVSSSQSLVDAEGYAYKHYKVSQDEELVVVVRPDGYIGAVVKGTRGLRSYLSKIFL</sequence>
<dbReference type="InterPro" id="IPR050641">
    <property type="entry name" value="RIFMO-like"/>
</dbReference>
<evidence type="ECO:0000256" key="3">
    <source>
        <dbReference type="ARBA" id="ARBA00022630"/>
    </source>
</evidence>
<dbReference type="Gene3D" id="3.30.70.2450">
    <property type="match status" value="1"/>
</dbReference>
<dbReference type="Gene3D" id="3.40.30.120">
    <property type="match status" value="1"/>
</dbReference>
<evidence type="ECO:0000313" key="9">
    <source>
        <dbReference type="Proteomes" id="UP001437256"/>
    </source>
</evidence>
<dbReference type="InterPro" id="IPR002938">
    <property type="entry name" value="FAD-bd"/>
</dbReference>
<comment type="similarity">
    <text evidence="2">Belongs to the PheA/TfdB FAD monooxygenase family.</text>
</comment>
<dbReference type="InterPro" id="IPR036188">
    <property type="entry name" value="FAD/NAD-bd_sf"/>
</dbReference>
<organism evidence="8 9">
    <name type="scientific">Marasmius tenuissimus</name>
    <dbReference type="NCBI Taxonomy" id="585030"/>
    <lineage>
        <taxon>Eukaryota</taxon>
        <taxon>Fungi</taxon>
        <taxon>Dikarya</taxon>
        <taxon>Basidiomycota</taxon>
        <taxon>Agaricomycotina</taxon>
        <taxon>Agaricomycetes</taxon>
        <taxon>Agaricomycetidae</taxon>
        <taxon>Agaricales</taxon>
        <taxon>Marasmiineae</taxon>
        <taxon>Marasmiaceae</taxon>
        <taxon>Marasmius</taxon>
    </lineage>
</organism>
<dbReference type="Pfam" id="PF07976">
    <property type="entry name" value="Phe_hydrox_dim"/>
    <property type="match status" value="1"/>
</dbReference>
<dbReference type="Proteomes" id="UP001437256">
    <property type="component" value="Unassembled WGS sequence"/>
</dbReference>
<keyword evidence="9" id="KW-1185">Reference proteome</keyword>
<dbReference type="PRINTS" id="PR00420">
    <property type="entry name" value="RNGMNOXGNASE"/>
</dbReference>
<dbReference type="PANTHER" id="PTHR43004">
    <property type="entry name" value="TRK SYSTEM POTASSIUM UPTAKE PROTEIN"/>
    <property type="match status" value="1"/>
</dbReference>
<comment type="caution">
    <text evidence="8">The sequence shown here is derived from an EMBL/GenBank/DDBJ whole genome shotgun (WGS) entry which is preliminary data.</text>
</comment>
<feature type="domain" description="Phenol hydroxylase-like C-terminal dimerisation" evidence="7">
    <location>
        <begin position="503"/>
        <end position="546"/>
    </location>
</feature>
<dbReference type="InterPro" id="IPR036249">
    <property type="entry name" value="Thioredoxin-like_sf"/>
</dbReference>
<accession>A0ABR2ZTD5</accession>
<keyword evidence="5" id="KW-0560">Oxidoreductase</keyword>
<name>A0ABR2ZTD5_9AGAR</name>
<evidence type="ECO:0000259" key="7">
    <source>
        <dbReference type="Pfam" id="PF07976"/>
    </source>
</evidence>
<gene>
    <name evidence="8" type="ORF">AAF712_008054</name>
</gene>
<evidence type="ECO:0000256" key="1">
    <source>
        <dbReference type="ARBA" id="ARBA00001974"/>
    </source>
</evidence>
<evidence type="ECO:0008006" key="10">
    <source>
        <dbReference type="Google" id="ProtNLM"/>
    </source>
</evidence>
<dbReference type="PANTHER" id="PTHR43004:SF19">
    <property type="entry name" value="BINDING MONOOXYGENASE, PUTATIVE (JCVI)-RELATED"/>
    <property type="match status" value="1"/>
</dbReference>
<dbReference type="EMBL" id="JBBXMP010000054">
    <property type="protein sequence ID" value="KAL0064935.1"/>
    <property type="molecule type" value="Genomic_DNA"/>
</dbReference>
<comment type="cofactor">
    <cofactor evidence="1">
        <name>FAD</name>
        <dbReference type="ChEBI" id="CHEBI:57692"/>
    </cofactor>
</comment>
<dbReference type="InterPro" id="IPR012941">
    <property type="entry name" value="Phe_hydrox_C_dim_dom"/>
</dbReference>
<dbReference type="SUPFAM" id="SSF52833">
    <property type="entry name" value="Thioredoxin-like"/>
    <property type="match status" value="1"/>
</dbReference>
<feature type="domain" description="FAD-binding" evidence="6">
    <location>
        <begin position="5"/>
        <end position="358"/>
    </location>
</feature>
<dbReference type="Gene3D" id="3.50.50.60">
    <property type="entry name" value="FAD/NAD(P)-binding domain"/>
    <property type="match status" value="1"/>
</dbReference>
<protein>
    <recommendedName>
        <fullName evidence="10">FAD-binding domain-containing protein</fullName>
    </recommendedName>
</protein>
<evidence type="ECO:0000256" key="2">
    <source>
        <dbReference type="ARBA" id="ARBA00007801"/>
    </source>
</evidence>
<proteinExistence type="inferred from homology"/>
<evidence type="ECO:0000259" key="6">
    <source>
        <dbReference type="Pfam" id="PF01494"/>
    </source>
</evidence>